<dbReference type="GO" id="GO:0000976">
    <property type="term" value="F:transcription cis-regulatory region binding"/>
    <property type="evidence" value="ECO:0007669"/>
    <property type="project" value="TreeGrafter"/>
</dbReference>
<evidence type="ECO:0000256" key="6">
    <source>
        <dbReference type="PROSITE-ProRule" id="PRU00169"/>
    </source>
</evidence>
<dbReference type="Pfam" id="PF00486">
    <property type="entry name" value="Trans_reg_C"/>
    <property type="match status" value="1"/>
</dbReference>
<dbReference type="GO" id="GO:0032993">
    <property type="term" value="C:protein-DNA complex"/>
    <property type="evidence" value="ECO:0007669"/>
    <property type="project" value="TreeGrafter"/>
</dbReference>
<evidence type="ECO:0000256" key="5">
    <source>
        <dbReference type="ARBA" id="ARBA00023163"/>
    </source>
</evidence>
<dbReference type="Pfam" id="PF00072">
    <property type="entry name" value="Response_reg"/>
    <property type="match status" value="1"/>
</dbReference>
<protein>
    <submittedName>
        <fullName evidence="10">Signal transduction response regulator</fullName>
    </submittedName>
</protein>
<evidence type="ECO:0000256" key="3">
    <source>
        <dbReference type="ARBA" id="ARBA00023015"/>
    </source>
</evidence>
<dbReference type="InterPro" id="IPR011006">
    <property type="entry name" value="CheY-like_superfamily"/>
</dbReference>
<reference evidence="11" key="1">
    <citation type="submission" date="2015-07" db="EMBL/GenBank/DDBJ databases">
        <title>Draft genome sequence of the purine-degrading Gottschalkia purinilyticum DSM 1384 (formerly Clostridium purinilyticum).</title>
        <authorList>
            <person name="Poehlein A."/>
            <person name="Schiel-Bengelsdorf B."/>
            <person name="Bengelsdorf F.R."/>
            <person name="Daniel R."/>
            <person name="Duerre P."/>
        </authorList>
    </citation>
    <scope>NUCLEOTIDE SEQUENCE [LARGE SCALE GENOMIC DNA]</scope>
    <source>
        <strain evidence="11">DSM 1384</strain>
    </source>
</reference>
<feature type="DNA-binding region" description="OmpR/PhoB-type" evidence="7">
    <location>
        <begin position="132"/>
        <end position="231"/>
    </location>
</feature>
<dbReference type="OrthoDB" id="9790454at2"/>
<dbReference type="InterPro" id="IPR001789">
    <property type="entry name" value="Sig_transdc_resp-reg_receiver"/>
</dbReference>
<feature type="modified residue" description="4-aspartylphosphate" evidence="6">
    <location>
        <position position="54"/>
    </location>
</feature>
<dbReference type="InterPro" id="IPR036388">
    <property type="entry name" value="WH-like_DNA-bd_sf"/>
</dbReference>
<proteinExistence type="predicted"/>
<dbReference type="PROSITE" id="PS50110">
    <property type="entry name" value="RESPONSE_REGULATORY"/>
    <property type="match status" value="1"/>
</dbReference>
<gene>
    <name evidence="10" type="ORF">CLPU_9c00960</name>
</gene>
<dbReference type="CDD" id="cd17574">
    <property type="entry name" value="REC_OmpR"/>
    <property type="match status" value="1"/>
</dbReference>
<dbReference type="PROSITE" id="PS51755">
    <property type="entry name" value="OMPR_PHOB"/>
    <property type="match status" value="1"/>
</dbReference>
<dbReference type="SMART" id="SM00448">
    <property type="entry name" value="REC"/>
    <property type="match status" value="1"/>
</dbReference>
<keyword evidence="1 6" id="KW-0597">Phosphoprotein</keyword>
<dbReference type="Gene3D" id="6.10.250.690">
    <property type="match status" value="1"/>
</dbReference>
<dbReference type="SMART" id="SM00862">
    <property type="entry name" value="Trans_reg_C"/>
    <property type="match status" value="1"/>
</dbReference>
<dbReference type="RefSeq" id="WP_050355564.1">
    <property type="nucleotide sequence ID" value="NZ_LGSS01000009.1"/>
</dbReference>
<dbReference type="GO" id="GO:0005829">
    <property type="term" value="C:cytosol"/>
    <property type="evidence" value="ECO:0007669"/>
    <property type="project" value="TreeGrafter"/>
</dbReference>
<evidence type="ECO:0000256" key="1">
    <source>
        <dbReference type="ARBA" id="ARBA00022553"/>
    </source>
</evidence>
<keyword evidence="2" id="KW-0902">Two-component regulatory system</keyword>
<evidence type="ECO:0000256" key="7">
    <source>
        <dbReference type="PROSITE-ProRule" id="PRU01091"/>
    </source>
</evidence>
<comment type="caution">
    <text evidence="10">The sequence shown here is derived from an EMBL/GenBank/DDBJ whole genome shotgun (WGS) entry which is preliminary data.</text>
</comment>
<dbReference type="PANTHER" id="PTHR48111:SF52">
    <property type="entry name" value="TRANSCRIPTIONAL REGULATORY PROTEIN YVRH"/>
    <property type="match status" value="1"/>
</dbReference>
<dbReference type="SUPFAM" id="SSF46894">
    <property type="entry name" value="C-terminal effector domain of the bipartite response regulators"/>
    <property type="match status" value="1"/>
</dbReference>
<dbReference type="CDD" id="cd00383">
    <property type="entry name" value="trans_reg_C"/>
    <property type="match status" value="1"/>
</dbReference>
<dbReference type="SUPFAM" id="SSF52172">
    <property type="entry name" value="CheY-like"/>
    <property type="match status" value="1"/>
</dbReference>
<dbReference type="InterPro" id="IPR016032">
    <property type="entry name" value="Sig_transdc_resp-reg_C-effctor"/>
</dbReference>
<organism evidence="10 11">
    <name type="scientific">Gottschalkia purinilytica</name>
    <name type="common">Clostridium purinilyticum</name>
    <dbReference type="NCBI Taxonomy" id="1503"/>
    <lineage>
        <taxon>Bacteria</taxon>
        <taxon>Bacillati</taxon>
        <taxon>Bacillota</taxon>
        <taxon>Tissierellia</taxon>
        <taxon>Tissierellales</taxon>
        <taxon>Gottschalkiaceae</taxon>
        <taxon>Gottschalkia</taxon>
    </lineage>
</organism>
<accession>A0A0L0WA82</accession>
<evidence type="ECO:0000313" key="10">
    <source>
        <dbReference type="EMBL" id="KNF08200.1"/>
    </source>
</evidence>
<evidence type="ECO:0000259" key="8">
    <source>
        <dbReference type="PROSITE" id="PS50110"/>
    </source>
</evidence>
<dbReference type="PANTHER" id="PTHR48111">
    <property type="entry name" value="REGULATOR OF RPOS"/>
    <property type="match status" value="1"/>
</dbReference>
<dbReference type="Proteomes" id="UP000037267">
    <property type="component" value="Unassembled WGS sequence"/>
</dbReference>
<keyword evidence="3" id="KW-0805">Transcription regulation</keyword>
<keyword evidence="5" id="KW-0804">Transcription</keyword>
<keyword evidence="4 7" id="KW-0238">DNA-binding</keyword>
<evidence type="ECO:0000313" key="11">
    <source>
        <dbReference type="Proteomes" id="UP000037267"/>
    </source>
</evidence>
<dbReference type="FunFam" id="1.10.10.10:FF:000018">
    <property type="entry name" value="DNA-binding response regulator ResD"/>
    <property type="match status" value="1"/>
</dbReference>
<dbReference type="GO" id="GO:0006355">
    <property type="term" value="P:regulation of DNA-templated transcription"/>
    <property type="evidence" value="ECO:0007669"/>
    <property type="project" value="InterPro"/>
</dbReference>
<evidence type="ECO:0000256" key="4">
    <source>
        <dbReference type="ARBA" id="ARBA00023125"/>
    </source>
</evidence>
<dbReference type="InterPro" id="IPR039420">
    <property type="entry name" value="WalR-like"/>
</dbReference>
<dbReference type="PATRIC" id="fig|1503.3.peg.3377"/>
<dbReference type="Gene3D" id="1.10.10.10">
    <property type="entry name" value="Winged helix-like DNA-binding domain superfamily/Winged helix DNA-binding domain"/>
    <property type="match status" value="1"/>
</dbReference>
<sequence>MNERILLIDDEVELLNLIETVLRKEGFENIFKAKTALDGIEMCKIKSPDIIVLDIMLPDIDGFEACKKIREITYSPIIFLSAKSEDIDKILALGLGGDDYVTKPFSPKELAFRIKAHLRRIDYMKNTLLKENKTLKFGDIEINEEKSIVLKKGKEIELKAKEYQLLLYMAKNINQILSKEKLFEQVWGEESIGYDNTIMVHIRRIREKIENEPSNPEYIKTIKGLGYKLVSKED</sequence>
<dbReference type="InterPro" id="IPR001867">
    <property type="entry name" value="OmpR/PhoB-type_DNA-bd"/>
</dbReference>
<feature type="domain" description="Response regulatory" evidence="8">
    <location>
        <begin position="4"/>
        <end position="118"/>
    </location>
</feature>
<dbReference type="Gene3D" id="3.40.50.2300">
    <property type="match status" value="1"/>
</dbReference>
<feature type="domain" description="OmpR/PhoB-type" evidence="9">
    <location>
        <begin position="132"/>
        <end position="231"/>
    </location>
</feature>
<name>A0A0L0WA82_GOTPU</name>
<dbReference type="GO" id="GO:0000156">
    <property type="term" value="F:phosphorelay response regulator activity"/>
    <property type="evidence" value="ECO:0007669"/>
    <property type="project" value="TreeGrafter"/>
</dbReference>
<dbReference type="AlphaFoldDB" id="A0A0L0WA82"/>
<evidence type="ECO:0000259" key="9">
    <source>
        <dbReference type="PROSITE" id="PS51755"/>
    </source>
</evidence>
<evidence type="ECO:0000256" key="2">
    <source>
        <dbReference type="ARBA" id="ARBA00023012"/>
    </source>
</evidence>
<keyword evidence="11" id="KW-1185">Reference proteome</keyword>
<dbReference type="STRING" id="1503.CLPU_9c00960"/>
<dbReference type="EMBL" id="LGSS01000009">
    <property type="protein sequence ID" value="KNF08200.1"/>
    <property type="molecule type" value="Genomic_DNA"/>
</dbReference>